<gene>
    <name evidence="1" type="ORF">DP107_08425</name>
</gene>
<evidence type="ECO:0008006" key="3">
    <source>
        <dbReference type="Google" id="ProtNLM"/>
    </source>
</evidence>
<accession>A0A554NA42</accession>
<dbReference type="Proteomes" id="UP000319894">
    <property type="component" value="Unassembled WGS sequence"/>
</dbReference>
<organism evidence="1 2">
    <name type="scientific">Haloglomus irregulare</name>
    <dbReference type="NCBI Taxonomy" id="2234134"/>
    <lineage>
        <taxon>Archaea</taxon>
        <taxon>Methanobacteriati</taxon>
        <taxon>Methanobacteriota</taxon>
        <taxon>Stenosarchaea group</taxon>
        <taxon>Halobacteria</taxon>
        <taxon>Halobacteriales</taxon>
        <taxon>Natronomonadaceae</taxon>
        <taxon>Haloglomus</taxon>
    </lineage>
</organism>
<reference evidence="1 2" key="1">
    <citation type="submission" date="2018-06" db="EMBL/GenBank/DDBJ databases">
        <title>Natronomonas sp. F16-60 a new haloarchaeon isolated from a solar saltern of Isla Cristina, Huelva, Spain.</title>
        <authorList>
            <person name="Duran-Viseras A."/>
            <person name="Sanchez-Porro C."/>
            <person name="Ventosa A."/>
        </authorList>
    </citation>
    <scope>NUCLEOTIDE SEQUENCE [LARGE SCALE GENOMIC DNA]</scope>
    <source>
        <strain evidence="1 2">F16-60</strain>
    </source>
</reference>
<evidence type="ECO:0000313" key="1">
    <source>
        <dbReference type="EMBL" id="TSD14266.1"/>
    </source>
</evidence>
<dbReference type="RefSeq" id="WP_144261713.1">
    <property type="nucleotide sequence ID" value="NZ_QMDX01000004.1"/>
</dbReference>
<dbReference type="AlphaFoldDB" id="A0A554NA42"/>
<name>A0A554NA42_9EURY</name>
<keyword evidence="2" id="KW-1185">Reference proteome</keyword>
<evidence type="ECO:0000313" key="2">
    <source>
        <dbReference type="Proteomes" id="UP000319894"/>
    </source>
</evidence>
<comment type="caution">
    <text evidence="1">The sequence shown here is derived from an EMBL/GenBank/DDBJ whole genome shotgun (WGS) entry which is preliminary data.</text>
</comment>
<dbReference type="InParanoid" id="A0A554NA42"/>
<protein>
    <recommendedName>
        <fullName evidence="3">DUF3179 domain-containing protein</fullName>
    </recommendedName>
</protein>
<dbReference type="Pfam" id="PF11376">
    <property type="entry name" value="DUF3179"/>
    <property type="match status" value="1"/>
</dbReference>
<proteinExistence type="predicted"/>
<dbReference type="InterPro" id="IPR021516">
    <property type="entry name" value="DUF3179"/>
</dbReference>
<sequence length="372" mass="38645">MDRRRYLLGLAGCTGLAGCSGLRVRSEDGAASPAGHEVATAPRQPSFDDIDLPVPERDLVRGAALGSIPAIAEPASAGDWGAVEGTLAPNDLVVGVRRDGEARAYPLSLLTRHEVVNDTLGDRPLLVTYCPLCASGVVAERTVGGEPADFSASGYLYRSDLVLYDHTTASLWSQLLATAIRGPATGMALSLLPSSLTTWSRWRGANPDTRVLLPPPASGTVTAPLDPVRAGSAGSGHVGVAEVTLDVADDRLPARELVLGVTAPDATTAYPLPAVREAGVIEDWVGNLPVVVAADPLPAAYVRVVDGSVLSFSGSVENGRIRGGGSAWSLATGEAVDGPYGGATLRRASTATPMYWFAWVEFHPGTTVYGDR</sequence>
<dbReference type="OrthoDB" id="2731at2157"/>
<dbReference type="PROSITE" id="PS51257">
    <property type="entry name" value="PROKAR_LIPOPROTEIN"/>
    <property type="match status" value="1"/>
</dbReference>
<dbReference type="EMBL" id="QMDX01000004">
    <property type="protein sequence ID" value="TSD14266.1"/>
    <property type="molecule type" value="Genomic_DNA"/>
</dbReference>